<evidence type="ECO:0008006" key="2">
    <source>
        <dbReference type="Google" id="ProtNLM"/>
    </source>
</evidence>
<evidence type="ECO:0000313" key="1">
    <source>
        <dbReference type="EMBL" id="SVA21503.1"/>
    </source>
</evidence>
<dbReference type="EMBL" id="UINC01005466">
    <property type="protein sequence ID" value="SVA21503.1"/>
    <property type="molecule type" value="Genomic_DNA"/>
</dbReference>
<organism evidence="1">
    <name type="scientific">marine metagenome</name>
    <dbReference type="NCBI Taxonomy" id="408172"/>
    <lineage>
        <taxon>unclassified sequences</taxon>
        <taxon>metagenomes</taxon>
        <taxon>ecological metagenomes</taxon>
    </lineage>
</organism>
<name>A0A381U4U4_9ZZZZ</name>
<dbReference type="SUPFAM" id="SSF49899">
    <property type="entry name" value="Concanavalin A-like lectins/glucanases"/>
    <property type="match status" value="1"/>
</dbReference>
<gene>
    <name evidence="1" type="ORF">METZ01_LOCUS74357</name>
</gene>
<dbReference type="Pfam" id="PF13385">
    <property type="entry name" value="Laminin_G_3"/>
    <property type="match status" value="1"/>
</dbReference>
<reference evidence="1" key="1">
    <citation type="submission" date="2018-05" db="EMBL/GenBank/DDBJ databases">
        <authorList>
            <person name="Lanie J.A."/>
            <person name="Ng W.-L."/>
            <person name="Kazmierczak K.M."/>
            <person name="Andrzejewski T.M."/>
            <person name="Davidsen T.M."/>
            <person name="Wayne K.J."/>
            <person name="Tettelin H."/>
            <person name="Glass J.I."/>
            <person name="Rusch D."/>
            <person name="Podicherti R."/>
            <person name="Tsui H.-C.T."/>
            <person name="Winkler M.E."/>
        </authorList>
    </citation>
    <scope>NUCLEOTIDE SEQUENCE</scope>
</reference>
<dbReference type="InterPro" id="IPR013320">
    <property type="entry name" value="ConA-like_dom_sf"/>
</dbReference>
<dbReference type="AlphaFoldDB" id="A0A381U4U4"/>
<sequence>MASTLGIFILLSFFAFFLARFAATETRSGAYHVMDIKARNLAMTGLEHGMQSINTSYSSLVNSVSSSFNTGEYTVQVDEDNDETGSSLPYSHYHLLKSTGTIGEVERNVRVLVSSYPNAFNLAFFGSNNGNSTFSSSSLISGDIYFNGDFGTLNLSSGSNAYSSLSNPSNNGVFHGYPLVEFPSFDNSYYENLLATVNGSYVSNSSEPMLSFDGTDDYAAIQNMYYTDAGEISKLTVSAWVKVPLDGGDWSIVDFDRSEYYTCTVGMSGVTGEGNYVGFHTRGSSGGIKDMMSTGTMRDNEWHHIVWVFDSGEVNDKKIYIDGQLDSQQDAYSTNVNLGSGANRYGFFGDGSEASSYNANRNGIYYQGHMDQVSIWHRAFSASEFSSLLNVDVNETGLVAYWPMNEGTGTSISDLGPNNYNATTYNGPTWGTRGSNETTVSNQTINLSSINNENTLMQQSALTLSNCTINGPGKILITGDLTISGGSVISGNIDIISSGSITISENSTIGTSLTSSCILYSSSDMTINGSTVYGLAICKGSNLSISNSTYFYGGIYTVSGSATVDGSTIIGSVVSQNSVNFNSSSLTKGSLPPILGMSYGFESKVIPGSYLEY</sequence>
<dbReference type="Gene3D" id="2.60.120.200">
    <property type="match status" value="1"/>
</dbReference>
<accession>A0A381U4U4</accession>
<proteinExistence type="predicted"/>
<protein>
    <recommendedName>
        <fullName evidence="2">LamG-like jellyroll fold domain-containing protein</fullName>
    </recommendedName>
</protein>